<sequence>MVDTAPEAAGDASVKLDEAVDGGFGVGAAGLAVGQERLAALLQGLAESPDLGDRPATRRPSTLLVDGSELHPGGAVRTVPTFNGDSAWSAGREARGHGPRRCTSGRRTLTDSQVKLLHCIAHWPYDRD</sequence>
<evidence type="ECO:0000313" key="2">
    <source>
        <dbReference type="EMBL" id="TLS42161.1"/>
    </source>
</evidence>
<evidence type="ECO:0000313" key="3">
    <source>
        <dbReference type="Proteomes" id="UP000305906"/>
    </source>
</evidence>
<protein>
    <submittedName>
        <fullName evidence="2">Uncharacterized protein</fullName>
    </submittedName>
</protein>
<dbReference type="RefSeq" id="WP_138048687.1">
    <property type="nucleotide sequence ID" value="NZ_VBZC01000044.1"/>
</dbReference>
<keyword evidence="3" id="KW-1185">Reference proteome</keyword>
<accession>A0A5R9FG55</accession>
<reference evidence="2 3" key="1">
    <citation type="submission" date="2019-05" db="EMBL/GenBank/DDBJ databases">
        <title>Streptomyces sp. NEAU-C151, a novel actinomycete isolated from soil.</title>
        <authorList>
            <person name="Han L."/>
            <person name="Jiang H."/>
        </authorList>
    </citation>
    <scope>NUCLEOTIDE SEQUENCE [LARGE SCALE GENOMIC DNA]</scope>
    <source>
        <strain evidence="2 3">NEAU-C151</strain>
    </source>
</reference>
<organism evidence="2 3">
    <name type="scientific">Streptomyces montanus</name>
    <dbReference type="NCBI Taxonomy" id="2580423"/>
    <lineage>
        <taxon>Bacteria</taxon>
        <taxon>Bacillati</taxon>
        <taxon>Actinomycetota</taxon>
        <taxon>Actinomycetes</taxon>
        <taxon>Kitasatosporales</taxon>
        <taxon>Streptomycetaceae</taxon>
        <taxon>Streptomyces</taxon>
    </lineage>
</organism>
<feature type="region of interest" description="Disordered" evidence="1">
    <location>
        <begin position="48"/>
        <end position="82"/>
    </location>
</feature>
<proteinExistence type="predicted"/>
<evidence type="ECO:0000256" key="1">
    <source>
        <dbReference type="SAM" id="MobiDB-lite"/>
    </source>
</evidence>
<dbReference type="Proteomes" id="UP000305906">
    <property type="component" value="Unassembled WGS sequence"/>
</dbReference>
<dbReference type="AlphaFoldDB" id="A0A5R9FG55"/>
<comment type="caution">
    <text evidence="2">The sequence shown here is derived from an EMBL/GenBank/DDBJ whole genome shotgun (WGS) entry which is preliminary data.</text>
</comment>
<dbReference type="EMBL" id="VBZC01000044">
    <property type="protein sequence ID" value="TLS42161.1"/>
    <property type="molecule type" value="Genomic_DNA"/>
</dbReference>
<name>A0A5R9FG55_9ACTN</name>
<gene>
    <name evidence="2" type="ORF">FE633_32085</name>
</gene>